<comment type="caution">
    <text evidence="2">The sequence shown here is derived from an EMBL/GenBank/DDBJ whole genome shotgun (WGS) entry which is preliminary data.</text>
</comment>
<accession>A0A1Y2FA11</accession>
<feature type="region of interest" description="Disordered" evidence="1">
    <location>
        <begin position="168"/>
        <end position="386"/>
    </location>
</feature>
<dbReference type="InParanoid" id="A0A1Y2FA11"/>
<feature type="compositionally biased region" description="Basic residues" evidence="1">
    <location>
        <begin position="348"/>
        <end position="359"/>
    </location>
</feature>
<feature type="compositionally biased region" description="Basic residues" evidence="1">
    <location>
        <begin position="195"/>
        <end position="204"/>
    </location>
</feature>
<feature type="compositionally biased region" description="Basic residues" evidence="1">
    <location>
        <begin position="324"/>
        <end position="333"/>
    </location>
</feature>
<protein>
    <submittedName>
        <fullName evidence="2">Uncharacterized protein</fullName>
    </submittedName>
</protein>
<organism evidence="2 3">
    <name type="scientific">Leucosporidium creatinivorum</name>
    <dbReference type="NCBI Taxonomy" id="106004"/>
    <lineage>
        <taxon>Eukaryota</taxon>
        <taxon>Fungi</taxon>
        <taxon>Dikarya</taxon>
        <taxon>Basidiomycota</taxon>
        <taxon>Pucciniomycotina</taxon>
        <taxon>Microbotryomycetes</taxon>
        <taxon>Leucosporidiales</taxon>
        <taxon>Leucosporidium</taxon>
    </lineage>
</organism>
<keyword evidence="3" id="KW-1185">Reference proteome</keyword>
<evidence type="ECO:0000256" key="1">
    <source>
        <dbReference type="SAM" id="MobiDB-lite"/>
    </source>
</evidence>
<feature type="compositionally biased region" description="Acidic residues" evidence="1">
    <location>
        <begin position="237"/>
        <end position="257"/>
    </location>
</feature>
<name>A0A1Y2FA11_9BASI</name>
<gene>
    <name evidence="2" type="ORF">BCR35DRAFT_304534</name>
</gene>
<feature type="compositionally biased region" description="Acidic residues" evidence="1">
    <location>
        <begin position="300"/>
        <end position="318"/>
    </location>
</feature>
<dbReference type="Proteomes" id="UP000193467">
    <property type="component" value="Unassembled WGS sequence"/>
</dbReference>
<feature type="compositionally biased region" description="Acidic residues" evidence="1">
    <location>
        <begin position="273"/>
        <end position="282"/>
    </location>
</feature>
<dbReference type="AlphaFoldDB" id="A0A1Y2FA11"/>
<sequence length="386" mass="43380">MACLRVNTERDDKHPVIVRETKHYHQDKVTVVEGELEAKPGQLFSVVFADWRLQHDSSTFTTIKVGGKPAGYIKMDRDSKPLNREPDHDREWKVSEFKDGEPFSFGPTAQGQVIVELHTVRAETGVNPSPFYRSLYRDPEHPEIQFLFPTSRPYATFIFNYHPPENVPRRANVSDSEHSEHSDDNDGKDVDADKKRKLRPNRKKAIVESSEDEYAGENKKKKGKGKKKRDSKSPSFEPEDAEMEEGEIREEEEEGEETPVKVEKKGKGKAREEEEEEEEPTTDEAPKRLRRGKKVVAVEEQVESDADVSADEEGEDDFTPTKVAAKKKSKSKAAKVAVKPPPAATKGGRGKGKGKKKISKATISSEDEEDDSGLGPVPQPMSEDEV</sequence>
<evidence type="ECO:0000313" key="3">
    <source>
        <dbReference type="Proteomes" id="UP000193467"/>
    </source>
</evidence>
<feature type="compositionally biased region" description="Basic residues" evidence="1">
    <location>
        <begin position="219"/>
        <end position="230"/>
    </location>
</feature>
<feature type="compositionally biased region" description="Basic and acidic residues" evidence="1">
    <location>
        <begin position="258"/>
        <end position="272"/>
    </location>
</feature>
<dbReference type="EMBL" id="MCGR01000026">
    <property type="protein sequence ID" value="ORY79715.1"/>
    <property type="molecule type" value="Genomic_DNA"/>
</dbReference>
<feature type="compositionally biased region" description="Basic and acidic residues" evidence="1">
    <location>
        <begin position="175"/>
        <end position="194"/>
    </location>
</feature>
<evidence type="ECO:0000313" key="2">
    <source>
        <dbReference type="EMBL" id="ORY79715.1"/>
    </source>
</evidence>
<proteinExistence type="predicted"/>
<reference evidence="2 3" key="1">
    <citation type="submission" date="2016-07" db="EMBL/GenBank/DDBJ databases">
        <title>Pervasive Adenine N6-methylation of Active Genes in Fungi.</title>
        <authorList>
            <consortium name="DOE Joint Genome Institute"/>
            <person name="Mondo S.J."/>
            <person name="Dannebaum R.O."/>
            <person name="Kuo R.C."/>
            <person name="Labutti K."/>
            <person name="Haridas S."/>
            <person name="Kuo A."/>
            <person name="Salamov A."/>
            <person name="Ahrendt S.R."/>
            <person name="Lipzen A."/>
            <person name="Sullivan W."/>
            <person name="Andreopoulos W.B."/>
            <person name="Clum A."/>
            <person name="Lindquist E."/>
            <person name="Daum C."/>
            <person name="Ramamoorthy G.K."/>
            <person name="Gryganskyi A."/>
            <person name="Culley D."/>
            <person name="Magnuson J.K."/>
            <person name="James T.Y."/>
            <person name="O'Malley M.A."/>
            <person name="Stajich J.E."/>
            <person name="Spatafora J.W."/>
            <person name="Visel A."/>
            <person name="Grigoriev I.V."/>
        </authorList>
    </citation>
    <scope>NUCLEOTIDE SEQUENCE [LARGE SCALE GENOMIC DNA]</scope>
    <source>
        <strain evidence="2 3">62-1032</strain>
    </source>
</reference>